<keyword evidence="3" id="KW-1133">Transmembrane helix</keyword>
<dbReference type="EMBL" id="JAAVMB010000012">
    <property type="protein sequence ID" value="NKC68499.1"/>
    <property type="molecule type" value="Genomic_DNA"/>
</dbReference>
<feature type="coiled-coil region" evidence="1">
    <location>
        <begin position="210"/>
        <end position="244"/>
    </location>
</feature>
<feature type="region of interest" description="Disordered" evidence="2">
    <location>
        <begin position="244"/>
        <end position="266"/>
    </location>
</feature>
<name>A0A7X6I452_9ENTE</name>
<keyword evidence="3" id="KW-0812">Transmembrane</keyword>
<keyword evidence="1" id="KW-0175">Coiled coil</keyword>
<dbReference type="Proteomes" id="UP000521358">
    <property type="component" value="Unassembled WGS sequence"/>
</dbReference>
<evidence type="ECO:0000313" key="4">
    <source>
        <dbReference type="EMBL" id="NKC68499.1"/>
    </source>
</evidence>
<feature type="transmembrane region" description="Helical" evidence="3">
    <location>
        <begin position="26"/>
        <end position="42"/>
    </location>
</feature>
<evidence type="ECO:0000256" key="3">
    <source>
        <dbReference type="SAM" id="Phobius"/>
    </source>
</evidence>
<keyword evidence="3" id="KW-0472">Membrane</keyword>
<reference evidence="4 5" key="1">
    <citation type="submission" date="2020-03" db="EMBL/GenBank/DDBJ databases">
        <title>Bacterial samples isolated from urine from healthy bovine heifers (Gyr breed).</title>
        <authorList>
            <person name="Giannattasio-Ferraz S."/>
            <person name="Maskeri L."/>
            <person name="Penido A."/>
            <person name="Barbosa-Stancioli E.F."/>
            <person name="Putonti C."/>
        </authorList>
    </citation>
    <scope>NUCLEOTIDE SEQUENCE [LARGE SCALE GENOMIC DNA]</scope>
    <source>
        <strain evidence="4 5">UFMG-H7</strain>
    </source>
</reference>
<accession>A0A7X6I452</accession>
<dbReference type="AlphaFoldDB" id="A0A7X6I452"/>
<organism evidence="4 5">
    <name type="scientific">Vagococcus fluvialis</name>
    <dbReference type="NCBI Taxonomy" id="2738"/>
    <lineage>
        <taxon>Bacteria</taxon>
        <taxon>Bacillati</taxon>
        <taxon>Bacillota</taxon>
        <taxon>Bacilli</taxon>
        <taxon>Lactobacillales</taxon>
        <taxon>Enterococcaceae</taxon>
        <taxon>Vagococcus</taxon>
    </lineage>
</organism>
<evidence type="ECO:0000256" key="2">
    <source>
        <dbReference type="SAM" id="MobiDB-lite"/>
    </source>
</evidence>
<protein>
    <submittedName>
        <fullName evidence="4">Uncharacterized protein</fullName>
    </submittedName>
</protein>
<gene>
    <name evidence="4" type="ORF">HED35_10400</name>
</gene>
<comment type="caution">
    <text evidence="4">The sequence shown here is derived from an EMBL/GenBank/DDBJ whole genome shotgun (WGS) entry which is preliminary data.</text>
</comment>
<dbReference type="RefSeq" id="WP_167807687.1">
    <property type="nucleotide sequence ID" value="NZ_JAAVMB010000012.1"/>
</dbReference>
<evidence type="ECO:0000256" key="1">
    <source>
        <dbReference type="SAM" id="Coils"/>
    </source>
</evidence>
<sequence length="300" mass="34652">MDKKLQEGVNKVKHFGQQLKKMTDKFYLFMLFFSIVGALFFLNSRSLFEDDSDIIDSGIGIENQLNVGQSKIEIIDRKLNSKTQYAEIFLKLHQPVTDVKSNFDAVSGEKSTSTQVNTKVIPLEDSYYIIQLKDVPKDWKLLVVDMGTTGKDFVNLSFNLDDISLDDEDKEEEKTDQTTYYIDYRNMPIDDELEPQTVNGYLQHTTLLEIEKIDKKISETNKKVTQTEEEIELLRQKIEEVESGKKYQTEEQKTKSDNDISSLNSKIKSSEESIIEANKGLEELGQMRNKLIEKNRSLMK</sequence>
<proteinExistence type="predicted"/>
<evidence type="ECO:0000313" key="5">
    <source>
        <dbReference type="Proteomes" id="UP000521358"/>
    </source>
</evidence>
<feature type="compositionally biased region" description="Basic and acidic residues" evidence="2">
    <location>
        <begin position="244"/>
        <end position="258"/>
    </location>
</feature>